<organism evidence="1 2">
    <name type="scientific">Argiope bruennichi</name>
    <name type="common">Wasp spider</name>
    <name type="synonym">Aranea bruennichi</name>
    <dbReference type="NCBI Taxonomy" id="94029"/>
    <lineage>
        <taxon>Eukaryota</taxon>
        <taxon>Metazoa</taxon>
        <taxon>Ecdysozoa</taxon>
        <taxon>Arthropoda</taxon>
        <taxon>Chelicerata</taxon>
        <taxon>Arachnida</taxon>
        <taxon>Araneae</taxon>
        <taxon>Araneomorphae</taxon>
        <taxon>Entelegynae</taxon>
        <taxon>Araneoidea</taxon>
        <taxon>Araneidae</taxon>
        <taxon>Argiope</taxon>
    </lineage>
</organism>
<name>A0A8T0FUC5_ARGBR</name>
<keyword evidence="2" id="KW-1185">Reference proteome</keyword>
<proteinExistence type="predicted"/>
<sequence>MPSPSSVQLQRKYLHTTKQTSNKTREWHGAEVKRVILTLWQRSPTQDELVTAHESCEPYSLIGEMFKSGERKPFALCYEKLGDFPRLLIELVVQEEWCKSMVLQQFLSQFFYRIKASPLSEAEFLPQDF</sequence>
<dbReference type="AlphaFoldDB" id="A0A8T0FUC5"/>
<evidence type="ECO:0000313" key="2">
    <source>
        <dbReference type="Proteomes" id="UP000807504"/>
    </source>
</evidence>
<dbReference type="Proteomes" id="UP000807504">
    <property type="component" value="Unassembled WGS sequence"/>
</dbReference>
<reference evidence="1" key="1">
    <citation type="journal article" date="2020" name="bioRxiv">
        <title>Chromosome-level reference genome of the European wasp spider Argiope bruennichi: a resource for studies on range expansion and evolutionary adaptation.</title>
        <authorList>
            <person name="Sheffer M.M."/>
            <person name="Hoppe A."/>
            <person name="Krehenwinkel H."/>
            <person name="Uhl G."/>
            <person name="Kuss A.W."/>
            <person name="Jensen L."/>
            <person name="Jensen C."/>
            <person name="Gillespie R.G."/>
            <person name="Hoff K.J."/>
            <person name="Prost S."/>
        </authorList>
    </citation>
    <scope>NUCLEOTIDE SEQUENCE</scope>
</reference>
<evidence type="ECO:0000313" key="1">
    <source>
        <dbReference type="EMBL" id="KAF8794376.1"/>
    </source>
</evidence>
<dbReference type="EMBL" id="JABXBU010000002">
    <property type="protein sequence ID" value="KAF8794376.1"/>
    <property type="molecule type" value="Genomic_DNA"/>
</dbReference>
<comment type="caution">
    <text evidence="1">The sequence shown here is derived from an EMBL/GenBank/DDBJ whole genome shotgun (WGS) entry which is preliminary data.</text>
</comment>
<gene>
    <name evidence="1" type="ORF">HNY73_002364</name>
</gene>
<accession>A0A8T0FUC5</accession>
<reference evidence="1" key="2">
    <citation type="submission" date="2020-06" db="EMBL/GenBank/DDBJ databases">
        <authorList>
            <person name="Sheffer M."/>
        </authorList>
    </citation>
    <scope>NUCLEOTIDE SEQUENCE</scope>
</reference>
<protein>
    <submittedName>
        <fullName evidence="1">Uncharacterized protein</fullName>
    </submittedName>
</protein>